<sequence length="291" mass="32161">MDERIYVLGATGNIGIKAVQDLLRNNKQVTILVRDPTKAVSLFGENSKLAVVQGDYDDLSPFKNSIKGHDRLMLLVADLRRMCAIKTAFAEIAYAAGVKQIVDISSWTVAAPWRGNFIANAHRSAEENIVAIKNRGTFVALRPSRFMASMFYIDVHTIKKANAIIGTGEGDVPEPWISTNDIGALAAIVLQDPIDMHGDMVYEMVGQMMTSIERAQLLTKVLGREIQYRKVSAQECYANLRYQTGFPHALAYTIANTSTRGDVKTKGLPILLGREPETMEVYLQANKDALL</sequence>
<dbReference type="InterPro" id="IPR008030">
    <property type="entry name" value="NmrA-like"/>
</dbReference>
<proteinExistence type="predicted"/>
<dbReference type="InterPro" id="IPR051604">
    <property type="entry name" value="Ergot_Alk_Oxidoreductase"/>
</dbReference>
<dbReference type="PANTHER" id="PTHR43162:SF1">
    <property type="entry name" value="PRESTALK A DIFFERENTIATION PROTEIN A"/>
    <property type="match status" value="1"/>
</dbReference>
<reference evidence="2 3" key="1">
    <citation type="submission" date="2016-07" db="EMBL/GenBank/DDBJ databases">
        <title>Pervasive Adenine N6-methylation of Active Genes in Fungi.</title>
        <authorList>
            <consortium name="DOE Joint Genome Institute"/>
            <person name="Mondo S.J."/>
            <person name="Dannebaum R.O."/>
            <person name="Kuo R.C."/>
            <person name="Labutti K."/>
            <person name="Haridas S."/>
            <person name="Kuo A."/>
            <person name="Salamov A."/>
            <person name="Ahrendt S.R."/>
            <person name="Lipzen A."/>
            <person name="Sullivan W."/>
            <person name="Andreopoulos W.B."/>
            <person name="Clum A."/>
            <person name="Lindquist E."/>
            <person name="Daum C."/>
            <person name="Ramamoorthy G.K."/>
            <person name="Gryganskyi A."/>
            <person name="Culley D."/>
            <person name="Magnuson J.K."/>
            <person name="James T.Y."/>
            <person name="O'Malley M.A."/>
            <person name="Stajich J.E."/>
            <person name="Spatafora J.W."/>
            <person name="Visel A."/>
            <person name="Grigoriev I.V."/>
        </authorList>
    </citation>
    <scope>NUCLEOTIDE SEQUENCE [LARGE SCALE GENOMIC DNA]</scope>
    <source>
        <strain evidence="2 3">NRRL 2496</strain>
    </source>
</reference>
<dbReference type="Pfam" id="PF05368">
    <property type="entry name" value="NmrA"/>
    <property type="match status" value="1"/>
</dbReference>
<evidence type="ECO:0000259" key="1">
    <source>
        <dbReference type="Pfam" id="PF05368"/>
    </source>
</evidence>
<dbReference type="SUPFAM" id="SSF51735">
    <property type="entry name" value="NAD(P)-binding Rossmann-fold domains"/>
    <property type="match status" value="1"/>
</dbReference>
<accession>A0A1X2HUA6</accession>
<evidence type="ECO:0000313" key="3">
    <source>
        <dbReference type="Proteomes" id="UP000242180"/>
    </source>
</evidence>
<comment type="caution">
    <text evidence="2">The sequence shown here is derived from an EMBL/GenBank/DDBJ whole genome shotgun (WGS) entry which is preliminary data.</text>
</comment>
<dbReference type="EMBL" id="MCGN01000001">
    <property type="protein sequence ID" value="ORZ03157.1"/>
    <property type="molecule type" value="Genomic_DNA"/>
</dbReference>
<dbReference type="AlphaFoldDB" id="A0A1X2HUA6"/>
<dbReference type="STRING" id="13706.A0A1X2HUA6"/>
<name>A0A1X2HUA6_SYNRA</name>
<gene>
    <name evidence="2" type="ORF">BCR43DRAFT_482839</name>
</gene>
<protein>
    <recommendedName>
        <fullName evidence="1">NmrA-like domain-containing protein</fullName>
    </recommendedName>
</protein>
<feature type="domain" description="NmrA-like" evidence="1">
    <location>
        <begin position="1"/>
        <end position="256"/>
    </location>
</feature>
<dbReference type="Gene3D" id="3.40.50.720">
    <property type="entry name" value="NAD(P)-binding Rossmann-like Domain"/>
    <property type="match status" value="1"/>
</dbReference>
<evidence type="ECO:0000313" key="2">
    <source>
        <dbReference type="EMBL" id="ORZ03157.1"/>
    </source>
</evidence>
<dbReference type="Proteomes" id="UP000242180">
    <property type="component" value="Unassembled WGS sequence"/>
</dbReference>
<dbReference type="Gene3D" id="3.90.25.10">
    <property type="entry name" value="UDP-galactose 4-epimerase, domain 1"/>
    <property type="match status" value="1"/>
</dbReference>
<dbReference type="PANTHER" id="PTHR43162">
    <property type="match status" value="1"/>
</dbReference>
<organism evidence="2 3">
    <name type="scientific">Syncephalastrum racemosum</name>
    <name type="common">Filamentous fungus</name>
    <dbReference type="NCBI Taxonomy" id="13706"/>
    <lineage>
        <taxon>Eukaryota</taxon>
        <taxon>Fungi</taxon>
        <taxon>Fungi incertae sedis</taxon>
        <taxon>Mucoromycota</taxon>
        <taxon>Mucoromycotina</taxon>
        <taxon>Mucoromycetes</taxon>
        <taxon>Mucorales</taxon>
        <taxon>Syncephalastraceae</taxon>
        <taxon>Syncephalastrum</taxon>
    </lineage>
</organism>
<dbReference type="InterPro" id="IPR036291">
    <property type="entry name" value="NAD(P)-bd_dom_sf"/>
</dbReference>
<dbReference type="OMA" id="ENDHILD"/>
<dbReference type="OrthoDB" id="10254221at2759"/>
<dbReference type="InParanoid" id="A0A1X2HUA6"/>
<keyword evidence="3" id="KW-1185">Reference proteome</keyword>